<evidence type="ECO:0000256" key="4">
    <source>
        <dbReference type="ARBA" id="ARBA00022842"/>
    </source>
</evidence>
<dbReference type="InterPro" id="IPR036412">
    <property type="entry name" value="HAD-like_sf"/>
</dbReference>
<sequence length="271" mass="29671">MFTTKSAHLPARITRTAAFFDLDKTIIATNSAYAYGKELLNSGLISPATALEMYLAKTSYMFSGHSSEQMDASRDQLAAMITGWDVQQLTTLIEKTMHDVVCPAIYEEARTLIGSHLASGHDVVIVSASAREIVEPIAKELGVKQVVATDFEKKDGKFTGTILFYCKGAAKSEAIHELAQRNNYDLAQCFAYSDSMTDLPMLQTVGKPIAVNPDRSLRKYATENGWEIKVFRNPVPLIPMPSGKEIGISTGVLALVAALTLGGSWIIKRYR</sequence>
<dbReference type="AlphaFoldDB" id="A0A0F6TCI8"/>
<dbReference type="HOGENOM" id="CLU_052657_1_0_11"/>
<evidence type="ECO:0000256" key="2">
    <source>
        <dbReference type="ARBA" id="ARBA00022723"/>
    </source>
</evidence>
<dbReference type="InterPro" id="IPR023214">
    <property type="entry name" value="HAD_sf"/>
</dbReference>
<dbReference type="Gene3D" id="1.20.1440.100">
    <property type="entry name" value="SG protein - dephosphorylation function"/>
    <property type="match status" value="1"/>
</dbReference>
<dbReference type="InterPro" id="IPR006385">
    <property type="entry name" value="HAD_hydro_SerB1"/>
</dbReference>
<keyword evidence="3 6" id="KW-0378">Hydrolase</keyword>
<dbReference type="Proteomes" id="UP000271380">
    <property type="component" value="Chromosome"/>
</dbReference>
<dbReference type="Gene3D" id="3.40.50.1000">
    <property type="entry name" value="HAD superfamily/HAD-like"/>
    <property type="match status" value="1"/>
</dbReference>
<keyword evidence="4" id="KW-0460">Magnesium</keyword>
<evidence type="ECO:0000313" key="6">
    <source>
        <dbReference type="EMBL" id="AKE40421.1"/>
    </source>
</evidence>
<accession>A0A0F6TCI8</accession>
<keyword evidence="8" id="KW-1185">Reference proteome</keyword>
<dbReference type="EMBL" id="CP011312">
    <property type="protein sequence ID" value="AKE40421.1"/>
    <property type="molecule type" value="Genomic_DNA"/>
</dbReference>
<organism evidence="6 8">
    <name type="scientific">Corynebacterium kutscheri</name>
    <dbReference type="NCBI Taxonomy" id="35755"/>
    <lineage>
        <taxon>Bacteria</taxon>
        <taxon>Bacillati</taxon>
        <taxon>Actinomycetota</taxon>
        <taxon>Actinomycetes</taxon>
        <taxon>Mycobacteriales</taxon>
        <taxon>Corynebacteriaceae</taxon>
        <taxon>Corynebacterium</taxon>
    </lineage>
</organism>
<dbReference type="EMBL" id="LR134377">
    <property type="protein sequence ID" value="VEH05237.1"/>
    <property type="molecule type" value="Genomic_DNA"/>
</dbReference>
<comment type="similarity">
    <text evidence="1">Belongs to the HAD-like hydrolase superfamily. SerB family.</text>
</comment>
<dbReference type="Pfam" id="PF12710">
    <property type="entry name" value="HAD"/>
    <property type="match status" value="1"/>
</dbReference>
<dbReference type="InterPro" id="IPR050582">
    <property type="entry name" value="HAD-like_SerB"/>
</dbReference>
<dbReference type="RefSeq" id="WP_046438480.1">
    <property type="nucleotide sequence ID" value="NZ_CP011312.1"/>
</dbReference>
<dbReference type="FunFam" id="3.40.50.1000:FF:000025">
    <property type="entry name" value="HAD hydrolase, family IB"/>
    <property type="match status" value="1"/>
</dbReference>
<dbReference type="GO" id="GO:0046872">
    <property type="term" value="F:metal ion binding"/>
    <property type="evidence" value="ECO:0007669"/>
    <property type="project" value="UniProtKB-KW"/>
</dbReference>
<protein>
    <submittedName>
        <fullName evidence="6">HAD-superfamily subfamily IB hydrolase, TIGR01490</fullName>
    </submittedName>
    <submittedName>
        <fullName evidence="7">Phosphoserine phosphatase</fullName>
        <ecNumber evidence="7">3.1.3.3</ecNumber>
    </submittedName>
</protein>
<dbReference type="CDD" id="cd02612">
    <property type="entry name" value="HAD_PGPPase"/>
    <property type="match status" value="1"/>
</dbReference>
<keyword evidence="5" id="KW-0812">Transmembrane</keyword>
<keyword evidence="2" id="KW-0479">Metal-binding</keyword>
<dbReference type="PANTHER" id="PTHR43344:SF13">
    <property type="entry name" value="PHOSPHATASE RV3661-RELATED"/>
    <property type="match status" value="1"/>
</dbReference>
<feature type="transmembrane region" description="Helical" evidence="5">
    <location>
        <begin position="246"/>
        <end position="267"/>
    </location>
</feature>
<dbReference type="STRING" id="35755.UL82_00940"/>
<evidence type="ECO:0000313" key="7">
    <source>
        <dbReference type="EMBL" id="VEH05237.1"/>
    </source>
</evidence>
<reference evidence="6 8" key="1">
    <citation type="journal article" date="2015" name="Genome Announc.">
        <title>Complete Genome Sequence of Corynebacterium kutscheri DSM 20755, a Corynebacterial Type Strain with Remarkably Low G+C Content of Chromosomal DNA.</title>
        <authorList>
            <person name="Ruckert C."/>
            <person name="Albersmeier A."/>
            <person name="Winkler A."/>
            <person name="Tauch A."/>
        </authorList>
    </citation>
    <scope>NUCLEOTIDE SEQUENCE [LARGE SCALE GENOMIC DNA]</scope>
    <source>
        <strain evidence="6 8">DSM 20755</strain>
    </source>
</reference>
<evidence type="ECO:0000313" key="9">
    <source>
        <dbReference type="Proteomes" id="UP000271380"/>
    </source>
</evidence>
<dbReference type="Proteomes" id="UP000033457">
    <property type="component" value="Chromosome"/>
</dbReference>
<evidence type="ECO:0000256" key="5">
    <source>
        <dbReference type="SAM" id="Phobius"/>
    </source>
</evidence>
<dbReference type="GO" id="GO:0016787">
    <property type="term" value="F:hydrolase activity"/>
    <property type="evidence" value="ECO:0007669"/>
    <property type="project" value="UniProtKB-KW"/>
</dbReference>
<evidence type="ECO:0000256" key="3">
    <source>
        <dbReference type="ARBA" id="ARBA00022801"/>
    </source>
</evidence>
<evidence type="ECO:0000313" key="8">
    <source>
        <dbReference type="Proteomes" id="UP000033457"/>
    </source>
</evidence>
<dbReference type="NCBIfam" id="TIGR01490">
    <property type="entry name" value="HAD-SF-IB-hyp1"/>
    <property type="match status" value="1"/>
</dbReference>
<dbReference type="EC" id="3.1.3.3" evidence="7"/>
<keyword evidence="5" id="KW-0472">Membrane</keyword>
<evidence type="ECO:0000256" key="1">
    <source>
        <dbReference type="ARBA" id="ARBA00009184"/>
    </source>
</evidence>
<proteinExistence type="inferred from homology"/>
<keyword evidence="5" id="KW-1133">Transmembrane helix</keyword>
<dbReference type="KEGG" id="cku:UL82_00940"/>
<dbReference type="SUPFAM" id="SSF56784">
    <property type="entry name" value="HAD-like"/>
    <property type="match status" value="1"/>
</dbReference>
<dbReference type="OrthoDB" id="25607at2"/>
<name>A0A0F6TCI8_9CORY</name>
<dbReference type="NCBIfam" id="TIGR01488">
    <property type="entry name" value="HAD-SF-IB"/>
    <property type="match status" value="1"/>
</dbReference>
<gene>
    <name evidence="7" type="primary">serB_2</name>
    <name evidence="7" type="ORF">NCTC949_00502</name>
    <name evidence="6" type="ORF">UL82_00940</name>
</gene>
<dbReference type="PANTHER" id="PTHR43344">
    <property type="entry name" value="PHOSPHOSERINE PHOSPHATASE"/>
    <property type="match status" value="1"/>
</dbReference>
<reference evidence="7 9" key="2">
    <citation type="submission" date="2018-12" db="EMBL/GenBank/DDBJ databases">
        <authorList>
            <consortium name="Pathogen Informatics"/>
        </authorList>
    </citation>
    <scope>NUCLEOTIDE SEQUENCE [LARGE SCALE GENOMIC DNA]</scope>
    <source>
        <strain evidence="7 9">NCTC949</strain>
    </source>
</reference>